<evidence type="ECO:0000313" key="1">
    <source>
        <dbReference type="EMBL" id="GAH90230.1"/>
    </source>
</evidence>
<dbReference type="EMBL" id="BARV01002174">
    <property type="protein sequence ID" value="GAH90230.1"/>
    <property type="molecule type" value="Genomic_DNA"/>
</dbReference>
<reference evidence="1" key="1">
    <citation type="journal article" date="2014" name="Front. Microbiol.">
        <title>High frequency of phylogenetically diverse reductive dehalogenase-homologous genes in deep subseafloor sedimentary metagenomes.</title>
        <authorList>
            <person name="Kawai M."/>
            <person name="Futagami T."/>
            <person name="Toyoda A."/>
            <person name="Takaki Y."/>
            <person name="Nishi S."/>
            <person name="Hori S."/>
            <person name="Arai W."/>
            <person name="Tsubouchi T."/>
            <person name="Morono Y."/>
            <person name="Uchiyama I."/>
            <person name="Ito T."/>
            <person name="Fujiyama A."/>
            <person name="Inagaki F."/>
            <person name="Takami H."/>
        </authorList>
    </citation>
    <scope>NUCLEOTIDE SEQUENCE</scope>
    <source>
        <strain evidence="1">Expedition CK06-06</strain>
    </source>
</reference>
<organism evidence="1">
    <name type="scientific">marine sediment metagenome</name>
    <dbReference type="NCBI Taxonomy" id="412755"/>
    <lineage>
        <taxon>unclassified sequences</taxon>
        <taxon>metagenomes</taxon>
        <taxon>ecological metagenomes</taxon>
    </lineage>
</organism>
<name>X1K9C0_9ZZZZ</name>
<comment type="caution">
    <text evidence="1">The sequence shown here is derived from an EMBL/GenBank/DDBJ whole genome shotgun (WGS) entry which is preliminary data.</text>
</comment>
<accession>X1K9C0</accession>
<proteinExistence type="predicted"/>
<protein>
    <submittedName>
        <fullName evidence="1">Uncharacterized protein</fullName>
    </submittedName>
</protein>
<sequence>MQEKKVGISQLLNIAGLDIKVPRALGWWNNVDHINHVAPHSFHYLSYQRGTGNHLELGSLG</sequence>
<gene>
    <name evidence="1" type="ORF">S06H3_05773</name>
</gene>
<dbReference type="AlphaFoldDB" id="X1K9C0"/>